<reference evidence="2 3" key="1">
    <citation type="submission" date="2024-08" db="EMBL/GenBank/DDBJ databases">
        <title>Two novel Cytobacillus novel species.</title>
        <authorList>
            <person name="Liu G."/>
        </authorList>
    </citation>
    <scope>NUCLEOTIDE SEQUENCE [LARGE SCALE GENOMIC DNA]</scope>
    <source>
        <strain evidence="2 3">FJAT-54145</strain>
    </source>
</reference>
<dbReference type="Pfam" id="PF13530">
    <property type="entry name" value="SCP2_2"/>
    <property type="match status" value="1"/>
</dbReference>
<dbReference type="SUPFAM" id="SSF55718">
    <property type="entry name" value="SCP-like"/>
    <property type="match status" value="1"/>
</dbReference>
<feature type="domain" description="N-acetyltransferase" evidence="1">
    <location>
        <begin position="1"/>
        <end position="141"/>
    </location>
</feature>
<protein>
    <submittedName>
        <fullName evidence="2">Enhanced intracellular survival protein Eis</fullName>
        <ecNumber evidence="2">2.3.1.-</ecNumber>
    </submittedName>
</protein>
<dbReference type="RefSeq" id="WP_389364404.1">
    <property type="nucleotide sequence ID" value="NZ_JBIACK010000018.1"/>
</dbReference>
<dbReference type="Pfam" id="PF17668">
    <property type="entry name" value="Acetyltransf_17"/>
    <property type="match status" value="1"/>
</dbReference>
<dbReference type="PANTHER" id="PTHR37817">
    <property type="entry name" value="N-ACETYLTRANSFERASE EIS"/>
    <property type="match status" value="1"/>
</dbReference>
<comment type="caution">
    <text evidence="2">The sequence shown here is derived from an EMBL/GenBank/DDBJ whole genome shotgun (WGS) entry which is preliminary data.</text>
</comment>
<gene>
    <name evidence="2" type="primary">eis</name>
    <name evidence="2" type="ORF">ACFYKX_24190</name>
</gene>
<dbReference type="PANTHER" id="PTHR37817:SF1">
    <property type="entry name" value="N-ACETYLTRANSFERASE EIS"/>
    <property type="match status" value="1"/>
</dbReference>
<proteinExistence type="predicted"/>
<accession>A0ABW6KJC2</accession>
<dbReference type="Gene3D" id="3.40.630.30">
    <property type="match status" value="2"/>
</dbReference>
<dbReference type="InterPro" id="IPR036527">
    <property type="entry name" value="SCP2_sterol-bd_dom_sf"/>
</dbReference>
<keyword evidence="2" id="KW-0012">Acyltransferase</keyword>
<dbReference type="InterPro" id="IPR016181">
    <property type="entry name" value="Acyl_CoA_acyltransferase"/>
</dbReference>
<dbReference type="Proteomes" id="UP001601059">
    <property type="component" value="Unassembled WGS sequence"/>
</dbReference>
<dbReference type="EC" id="2.3.1.-" evidence="2"/>
<keyword evidence="3" id="KW-1185">Reference proteome</keyword>
<organism evidence="2 3">
    <name type="scientific">Cytobacillus spartinae</name>
    <dbReference type="NCBI Taxonomy" id="3299023"/>
    <lineage>
        <taxon>Bacteria</taxon>
        <taxon>Bacillati</taxon>
        <taxon>Bacillota</taxon>
        <taxon>Bacilli</taxon>
        <taxon>Bacillales</taxon>
        <taxon>Bacillaceae</taxon>
        <taxon>Cytobacillus</taxon>
    </lineage>
</organism>
<dbReference type="Pfam" id="PF13527">
    <property type="entry name" value="Acetyltransf_9"/>
    <property type="match status" value="1"/>
</dbReference>
<dbReference type="GO" id="GO:0016746">
    <property type="term" value="F:acyltransferase activity"/>
    <property type="evidence" value="ECO:0007669"/>
    <property type="project" value="UniProtKB-KW"/>
</dbReference>
<name>A0ABW6KJC2_9BACI</name>
<dbReference type="InterPro" id="IPR051554">
    <property type="entry name" value="Acetyltransferase_Eis"/>
</dbReference>
<sequence>MRVRKIQEEELLESLKLSMYAFQYEVKEEDIPNRIMKAKQHNILSIWDEEKLAAKLHIIPLSIYINGKVQQMGGVAGVATYPEYRRLGYVKELITEALKEMKDKGQILSLLHPFDIGFYRKYGWEVFADNKKTIIESKDLKILPVTEGTIKRYTKDLHCSLIENLYSKVASKYAGALVRSTDWWINNVYSDYQIAVYFNRNGEEKGYILFKVKDKLMDVQEMVTLDHEAARGLWNFICQHDSMVDKVKVMTSMHDSFPYYLHQPKVSMEVIPYFMSRIVDVEKFLRAYNFLSTNEQVFLHVTDPYASWNSCTFLIKDGEVKAFREKEGSSCTHPPKVGIQMSVNDLTAITFGYKRPIELYEMEKIKGRLEDVMALEKKVPPLKPFFYDFF</sequence>
<dbReference type="InterPro" id="IPR025559">
    <property type="entry name" value="Eis_dom"/>
</dbReference>
<dbReference type="InterPro" id="IPR000182">
    <property type="entry name" value="GNAT_dom"/>
</dbReference>
<dbReference type="InterPro" id="IPR041380">
    <property type="entry name" value="Acetyltransf_17"/>
</dbReference>
<evidence type="ECO:0000259" key="1">
    <source>
        <dbReference type="PROSITE" id="PS51186"/>
    </source>
</evidence>
<dbReference type="SUPFAM" id="SSF55729">
    <property type="entry name" value="Acyl-CoA N-acyltransferases (Nat)"/>
    <property type="match status" value="1"/>
</dbReference>
<evidence type="ECO:0000313" key="3">
    <source>
        <dbReference type="Proteomes" id="UP001601059"/>
    </source>
</evidence>
<dbReference type="Gene3D" id="3.30.1050.10">
    <property type="entry name" value="SCP2 sterol-binding domain"/>
    <property type="match status" value="1"/>
</dbReference>
<keyword evidence="2" id="KW-0808">Transferase</keyword>
<dbReference type="PROSITE" id="PS51186">
    <property type="entry name" value="GNAT"/>
    <property type="match status" value="1"/>
</dbReference>
<evidence type="ECO:0000313" key="2">
    <source>
        <dbReference type="EMBL" id="MFE8703672.1"/>
    </source>
</evidence>
<dbReference type="EMBL" id="JBIACK010000018">
    <property type="protein sequence ID" value="MFE8703672.1"/>
    <property type="molecule type" value="Genomic_DNA"/>
</dbReference>